<evidence type="ECO:0000313" key="2">
    <source>
        <dbReference type="EMBL" id="MPM58195.1"/>
    </source>
</evidence>
<sequence>MSAKKKNLLVIIAAVLAVLVVLAGGLLDNDLVKPVGVVLVVSVLVLEIIFFRCPSCGRWLGRSFRPGKHCPHCGEIIE</sequence>
<keyword evidence="1" id="KW-1133">Transmembrane helix</keyword>
<name>A0A645AY72_9ZZZZ</name>
<organism evidence="2">
    <name type="scientific">bioreactor metagenome</name>
    <dbReference type="NCBI Taxonomy" id="1076179"/>
    <lineage>
        <taxon>unclassified sequences</taxon>
        <taxon>metagenomes</taxon>
        <taxon>ecological metagenomes</taxon>
    </lineage>
</organism>
<keyword evidence="1" id="KW-0812">Transmembrane</keyword>
<protein>
    <submittedName>
        <fullName evidence="2">Uncharacterized protein</fullName>
    </submittedName>
</protein>
<reference evidence="2" key="1">
    <citation type="submission" date="2019-08" db="EMBL/GenBank/DDBJ databases">
        <authorList>
            <person name="Kucharzyk K."/>
            <person name="Murdoch R.W."/>
            <person name="Higgins S."/>
            <person name="Loffler F."/>
        </authorList>
    </citation>
    <scope>NUCLEOTIDE SEQUENCE</scope>
</reference>
<dbReference type="EMBL" id="VSSQ01016643">
    <property type="protein sequence ID" value="MPM58195.1"/>
    <property type="molecule type" value="Genomic_DNA"/>
</dbReference>
<comment type="caution">
    <text evidence="2">The sequence shown here is derived from an EMBL/GenBank/DDBJ whole genome shotgun (WGS) entry which is preliminary data.</text>
</comment>
<evidence type="ECO:0000256" key="1">
    <source>
        <dbReference type="SAM" id="Phobius"/>
    </source>
</evidence>
<proteinExistence type="predicted"/>
<gene>
    <name evidence="2" type="ORF">SDC9_105025</name>
</gene>
<feature type="transmembrane region" description="Helical" evidence="1">
    <location>
        <begin position="33"/>
        <end position="53"/>
    </location>
</feature>
<accession>A0A645AY72</accession>
<dbReference type="AlphaFoldDB" id="A0A645AY72"/>
<keyword evidence="1" id="KW-0472">Membrane</keyword>